<dbReference type="PROSITE" id="PS50160">
    <property type="entry name" value="DNA_LIGASE_A3"/>
    <property type="match status" value="1"/>
</dbReference>
<evidence type="ECO:0000256" key="6">
    <source>
        <dbReference type="RuleBase" id="RU000617"/>
    </source>
</evidence>
<evidence type="ECO:0000256" key="7">
    <source>
        <dbReference type="RuleBase" id="RU004196"/>
    </source>
</evidence>
<comment type="catalytic activity">
    <reaction evidence="6">
        <text>ATP + (deoxyribonucleotide)n-3'-hydroxyl + 5'-phospho-(deoxyribonucleotide)m = (deoxyribonucleotide)n+m + AMP + diphosphate.</text>
        <dbReference type="EC" id="6.5.1.1"/>
    </reaction>
</comment>
<keyword evidence="2 6" id="KW-0436">Ligase</keyword>
<keyword evidence="9" id="KW-1185">Reference proteome</keyword>
<dbReference type="InterPro" id="IPR050191">
    <property type="entry name" value="ATP-dep_DNA_ligase"/>
</dbReference>
<dbReference type="OrthoDB" id="206088at2759"/>
<keyword evidence="4 6" id="KW-0547">Nucleotide-binding</keyword>
<keyword evidence="5 6" id="KW-0067">ATP-binding</keyword>
<evidence type="ECO:0000256" key="3">
    <source>
        <dbReference type="ARBA" id="ARBA00022705"/>
    </source>
</evidence>
<dbReference type="Pfam" id="PF01068">
    <property type="entry name" value="DNA_ligase_A_M"/>
    <property type="match status" value="1"/>
</dbReference>
<dbReference type="InterPro" id="IPR000977">
    <property type="entry name" value="DNA_ligase_ATP-dep"/>
</dbReference>
<evidence type="ECO:0000256" key="1">
    <source>
        <dbReference type="ARBA" id="ARBA00007572"/>
    </source>
</evidence>
<dbReference type="CDD" id="cd07900">
    <property type="entry name" value="Adenylation_DNA_ligase_I_Euk"/>
    <property type="match status" value="1"/>
</dbReference>
<dbReference type="InParanoid" id="A0A6P6YAW1"/>
<evidence type="ECO:0000256" key="5">
    <source>
        <dbReference type="ARBA" id="ARBA00022840"/>
    </source>
</evidence>
<dbReference type="InterPro" id="IPR012340">
    <property type="entry name" value="NA-bd_OB-fold"/>
</dbReference>
<dbReference type="RefSeq" id="XP_027202116.1">
    <property type="nucleotide sequence ID" value="XM_027346315.1"/>
</dbReference>
<keyword evidence="3" id="KW-0235">DNA replication</keyword>
<dbReference type="InterPro" id="IPR012309">
    <property type="entry name" value="DNA_ligase_ATP-dep_C"/>
</dbReference>
<dbReference type="KEGG" id="dpte:113796069"/>
<sequence length="513" mass="58210">MTNRGTGNFQENVFSTIMQNCNAELGGVPIYPVRSLRTIDSSIQEKPYNNSSLAHPQLDQIHRKNNNIPDAQNGIIVNMPLEHRINNSHIFHLIDLDVNDILDAPSSFQSNNSQQIDEDMRASIERIKKECNLTIGFPILPMLAKSCKSFKELVTLIPGSGVRAEYKYDGERIQIHRTSDGKVSLFSRQMENLNNKYFDIHDSIVKKFSRAFILDAEVVAVGDNNNILSFQVLSTRKRKVTEMVANVKVALYVFDCIAMDDLVLLDQPLEERLKYLEKLVKDAESFTKYLKISEAKDSFNLDNIEKFLQEAIDNNTEGLMIKLLNGPLSYYEPNKRNTNWLKVKKDYIETIGDSIDLAIVGAYYGKGRRTNVYGSFLMSVYDEEDDNYRTVCKIATGFDDNQLTELHKQLETSIIKHKPQSVVSNLVPDVWFDPSVVLEVRAADLFVSPVHTACNEMGISGIGLRFPRLVKIRDDKNVKQIASSSQIFNIYKSQVSISNSDIVLLNSDTEIDE</sequence>
<evidence type="ECO:0000313" key="9">
    <source>
        <dbReference type="Proteomes" id="UP000515146"/>
    </source>
</evidence>
<dbReference type="GO" id="GO:0003910">
    <property type="term" value="F:DNA ligase (ATP) activity"/>
    <property type="evidence" value="ECO:0007669"/>
    <property type="project" value="UniProtKB-EC"/>
</dbReference>
<feature type="domain" description="ATP-dependent DNA ligase family profile" evidence="8">
    <location>
        <begin position="242"/>
        <end position="382"/>
    </location>
</feature>
<protein>
    <recommendedName>
        <fullName evidence="6">DNA ligase</fullName>
        <ecNumber evidence="6">6.5.1.1</ecNumber>
    </recommendedName>
</protein>
<keyword evidence="6" id="KW-0234">DNA repair</keyword>
<reference evidence="10" key="1">
    <citation type="submission" date="2025-08" db="UniProtKB">
        <authorList>
            <consortium name="RefSeq"/>
        </authorList>
    </citation>
    <scope>IDENTIFICATION</scope>
    <source>
        <strain evidence="10">Airmid</strain>
    </source>
</reference>
<dbReference type="InterPro" id="IPR012310">
    <property type="entry name" value="DNA_ligase_ATP-dep_cent"/>
</dbReference>
<evidence type="ECO:0000256" key="4">
    <source>
        <dbReference type="ARBA" id="ARBA00022741"/>
    </source>
</evidence>
<dbReference type="Gene3D" id="3.30.470.30">
    <property type="entry name" value="DNA ligase/mRNA capping enzyme"/>
    <property type="match status" value="1"/>
</dbReference>
<evidence type="ECO:0000313" key="10">
    <source>
        <dbReference type="RefSeq" id="XP_027202116.1"/>
    </source>
</evidence>
<dbReference type="GO" id="GO:0006310">
    <property type="term" value="P:DNA recombination"/>
    <property type="evidence" value="ECO:0007669"/>
    <property type="project" value="UniProtKB-KW"/>
</dbReference>
<dbReference type="InterPro" id="IPR016059">
    <property type="entry name" value="DNA_ligase_ATP-dep_CS"/>
</dbReference>
<gene>
    <name evidence="10" type="primary">LOC113796069</name>
</gene>
<dbReference type="PANTHER" id="PTHR45674">
    <property type="entry name" value="DNA LIGASE 1/3 FAMILY MEMBER"/>
    <property type="match status" value="1"/>
</dbReference>
<dbReference type="SUPFAM" id="SSF50249">
    <property type="entry name" value="Nucleic acid-binding proteins"/>
    <property type="match status" value="1"/>
</dbReference>
<proteinExistence type="inferred from homology"/>
<dbReference type="GO" id="GO:0071897">
    <property type="term" value="P:DNA biosynthetic process"/>
    <property type="evidence" value="ECO:0007669"/>
    <property type="project" value="InterPro"/>
</dbReference>
<keyword evidence="6" id="KW-0227">DNA damage</keyword>
<dbReference type="CDD" id="cd07969">
    <property type="entry name" value="OBF_DNA_ligase_I"/>
    <property type="match status" value="1"/>
</dbReference>
<dbReference type="PROSITE" id="PS00697">
    <property type="entry name" value="DNA_LIGASE_A1"/>
    <property type="match status" value="1"/>
</dbReference>
<dbReference type="FunCoup" id="A0A6P6YAW1">
    <property type="interactions" value="1278"/>
</dbReference>
<evidence type="ECO:0000259" key="8">
    <source>
        <dbReference type="PROSITE" id="PS50160"/>
    </source>
</evidence>
<dbReference type="FunFam" id="2.40.50.140:FF:000062">
    <property type="entry name" value="DNA ligase"/>
    <property type="match status" value="1"/>
</dbReference>
<dbReference type="NCBIfam" id="TIGR00574">
    <property type="entry name" value="dnl1"/>
    <property type="match status" value="1"/>
</dbReference>
<dbReference type="SUPFAM" id="SSF56091">
    <property type="entry name" value="DNA ligase/mRNA capping enzyme, catalytic domain"/>
    <property type="match status" value="1"/>
</dbReference>
<dbReference type="PROSITE" id="PS00333">
    <property type="entry name" value="DNA_LIGASE_A2"/>
    <property type="match status" value="1"/>
</dbReference>
<name>A0A6P6YAW1_DERPT</name>
<organism evidence="9 10">
    <name type="scientific">Dermatophagoides pteronyssinus</name>
    <name type="common">European house dust mite</name>
    <dbReference type="NCBI Taxonomy" id="6956"/>
    <lineage>
        <taxon>Eukaryota</taxon>
        <taxon>Metazoa</taxon>
        <taxon>Ecdysozoa</taxon>
        <taxon>Arthropoda</taxon>
        <taxon>Chelicerata</taxon>
        <taxon>Arachnida</taxon>
        <taxon>Acari</taxon>
        <taxon>Acariformes</taxon>
        <taxon>Sarcoptiformes</taxon>
        <taxon>Astigmata</taxon>
        <taxon>Psoroptidia</taxon>
        <taxon>Analgoidea</taxon>
        <taxon>Pyroglyphidae</taxon>
        <taxon>Dermatophagoidinae</taxon>
        <taxon>Dermatophagoides</taxon>
    </lineage>
</organism>
<dbReference type="GO" id="GO:0006281">
    <property type="term" value="P:DNA repair"/>
    <property type="evidence" value="ECO:0007669"/>
    <property type="project" value="UniProtKB-KW"/>
</dbReference>
<comment type="similarity">
    <text evidence="1 7">Belongs to the ATP-dependent DNA ligase family.</text>
</comment>
<dbReference type="Pfam" id="PF04679">
    <property type="entry name" value="DNA_ligase_A_C"/>
    <property type="match status" value="1"/>
</dbReference>
<evidence type="ECO:0000256" key="2">
    <source>
        <dbReference type="ARBA" id="ARBA00022598"/>
    </source>
</evidence>
<keyword evidence="6" id="KW-0233">DNA recombination</keyword>
<dbReference type="PANTHER" id="PTHR45674:SF4">
    <property type="entry name" value="DNA LIGASE 1"/>
    <property type="match status" value="1"/>
</dbReference>
<dbReference type="EC" id="6.5.1.1" evidence="6"/>
<dbReference type="Proteomes" id="UP000515146">
    <property type="component" value="Unplaced"/>
</dbReference>
<dbReference type="GO" id="GO:0005524">
    <property type="term" value="F:ATP binding"/>
    <property type="evidence" value="ECO:0007669"/>
    <property type="project" value="UniProtKB-KW"/>
</dbReference>
<dbReference type="GO" id="GO:0006273">
    <property type="term" value="P:lagging strand elongation"/>
    <property type="evidence" value="ECO:0007669"/>
    <property type="project" value="TreeGrafter"/>
</dbReference>
<accession>A0A6P6YAW1</accession>
<dbReference type="Gene3D" id="2.40.50.140">
    <property type="entry name" value="Nucleic acid-binding proteins"/>
    <property type="match status" value="1"/>
</dbReference>
<dbReference type="AlphaFoldDB" id="A0A6P6YAW1"/>